<proteinExistence type="predicted"/>
<protein>
    <recommendedName>
        <fullName evidence="4">Secretion system C-terminal sorting domain-containing protein</fullName>
    </recommendedName>
</protein>
<reference evidence="2 3" key="1">
    <citation type="journal article" date="2009" name="J. Bacteriol.">
        <title>Complete genome sequence of Robiginitalea biformata HTCC2501.</title>
        <authorList>
            <person name="Oh H.M."/>
            <person name="Giovannoni S.J."/>
            <person name="Lee K."/>
            <person name="Ferriera S."/>
            <person name="Johnson J."/>
            <person name="Cho J.C."/>
        </authorList>
    </citation>
    <scope>NUCLEOTIDE SEQUENCE [LARGE SCALE GENOMIC DNA]</scope>
    <source>
        <strain evidence="3">ATCC BAA-864 / HTCC2501 / KCTC 12146</strain>
    </source>
</reference>
<dbReference type="Proteomes" id="UP000009049">
    <property type="component" value="Chromosome"/>
</dbReference>
<dbReference type="AlphaFoldDB" id="A4CQ65"/>
<dbReference type="RefSeq" id="WP_015755586.1">
    <property type="nucleotide sequence ID" value="NC_013222.1"/>
</dbReference>
<evidence type="ECO:0000313" key="3">
    <source>
        <dbReference type="Proteomes" id="UP000009049"/>
    </source>
</evidence>
<keyword evidence="3" id="KW-1185">Reference proteome</keyword>
<accession>A4CQ65</accession>
<sequence>MKKNWINIAAAFVMLAGTTVATASVNPVKPVAGKLEKIADADPYMRKQGEKVYLNYLNLEGNTVVVKVFDQEGRLLYIERFKDSPVVEKAFNFETAEAGTYKVEVEVKAGDRTYSESLKVVR</sequence>
<organism evidence="2 3">
    <name type="scientific">Robiginitalea biformata (strain ATCC BAA-864 / DSM 15991 / KCTC 12146 / HTCC2501)</name>
    <dbReference type="NCBI Taxonomy" id="313596"/>
    <lineage>
        <taxon>Bacteria</taxon>
        <taxon>Pseudomonadati</taxon>
        <taxon>Bacteroidota</taxon>
        <taxon>Flavobacteriia</taxon>
        <taxon>Flavobacteriales</taxon>
        <taxon>Flavobacteriaceae</taxon>
        <taxon>Robiginitalea</taxon>
    </lineage>
</organism>
<evidence type="ECO:0000313" key="2">
    <source>
        <dbReference type="EMBL" id="EAR14150.1"/>
    </source>
</evidence>
<dbReference type="EMBL" id="CP001712">
    <property type="protein sequence ID" value="EAR14150.1"/>
    <property type="molecule type" value="Genomic_DNA"/>
</dbReference>
<name>A4CQ65_ROBBH</name>
<feature type="signal peptide" evidence="1">
    <location>
        <begin position="1"/>
        <end position="23"/>
    </location>
</feature>
<evidence type="ECO:0008006" key="4">
    <source>
        <dbReference type="Google" id="ProtNLM"/>
    </source>
</evidence>
<feature type="chain" id="PRO_5002667735" description="Secretion system C-terminal sorting domain-containing protein" evidence="1">
    <location>
        <begin position="24"/>
        <end position="122"/>
    </location>
</feature>
<dbReference type="eggNOG" id="ENOG5033BYC">
    <property type="taxonomic scope" value="Bacteria"/>
</dbReference>
<keyword evidence="1" id="KW-0732">Signal</keyword>
<dbReference type="Gene3D" id="2.60.120.380">
    <property type="match status" value="1"/>
</dbReference>
<dbReference type="KEGG" id="rbi:RB2501_01950"/>
<gene>
    <name evidence="2" type="ordered locus">RB2501_01950</name>
</gene>
<dbReference type="STRING" id="313596.RB2501_01950"/>
<evidence type="ECO:0000256" key="1">
    <source>
        <dbReference type="SAM" id="SignalP"/>
    </source>
</evidence>
<dbReference type="HOGENOM" id="CLU_2141926_0_0_10"/>
<dbReference type="OrthoDB" id="1122048at2"/>